<keyword evidence="4" id="KW-1185">Reference proteome</keyword>
<feature type="transmembrane region" description="Helical" evidence="1">
    <location>
        <begin position="202"/>
        <end position="220"/>
    </location>
</feature>
<protein>
    <recommendedName>
        <fullName evidence="2">DUF6533 domain-containing protein</fullName>
    </recommendedName>
</protein>
<feature type="transmembrane region" description="Helical" evidence="1">
    <location>
        <begin position="12"/>
        <end position="31"/>
    </location>
</feature>
<dbReference type="InterPro" id="IPR045340">
    <property type="entry name" value="DUF6533"/>
</dbReference>
<feature type="transmembrane region" description="Helical" evidence="1">
    <location>
        <begin position="87"/>
        <end position="109"/>
    </location>
</feature>
<keyword evidence="1" id="KW-0472">Membrane</keyword>
<evidence type="ECO:0000259" key="2">
    <source>
        <dbReference type="Pfam" id="PF20151"/>
    </source>
</evidence>
<dbReference type="AlphaFoldDB" id="A0A5C3LHX8"/>
<dbReference type="STRING" id="68775.A0A5C3LHX8"/>
<keyword evidence="1" id="KW-1133">Transmembrane helix</keyword>
<feature type="transmembrane region" description="Helical" evidence="1">
    <location>
        <begin position="121"/>
        <end position="142"/>
    </location>
</feature>
<evidence type="ECO:0000256" key="1">
    <source>
        <dbReference type="SAM" id="Phobius"/>
    </source>
</evidence>
<name>A0A5C3LHX8_9AGAR</name>
<dbReference type="Pfam" id="PF20151">
    <property type="entry name" value="DUF6533"/>
    <property type="match status" value="1"/>
</dbReference>
<dbReference type="EMBL" id="ML213740">
    <property type="protein sequence ID" value="TFK31516.1"/>
    <property type="molecule type" value="Genomic_DNA"/>
</dbReference>
<proteinExistence type="predicted"/>
<keyword evidence="1" id="KW-0812">Transmembrane</keyword>
<dbReference type="Proteomes" id="UP000308652">
    <property type="component" value="Unassembled WGS sequence"/>
</dbReference>
<feature type="domain" description="DUF6533" evidence="2">
    <location>
        <begin position="19"/>
        <end position="62"/>
    </location>
</feature>
<feature type="transmembrane region" description="Helical" evidence="1">
    <location>
        <begin position="226"/>
        <end position="246"/>
    </location>
</feature>
<organism evidence="3 4">
    <name type="scientific">Crucibulum laeve</name>
    <dbReference type="NCBI Taxonomy" id="68775"/>
    <lineage>
        <taxon>Eukaryota</taxon>
        <taxon>Fungi</taxon>
        <taxon>Dikarya</taxon>
        <taxon>Basidiomycota</taxon>
        <taxon>Agaricomycotina</taxon>
        <taxon>Agaricomycetes</taxon>
        <taxon>Agaricomycetidae</taxon>
        <taxon>Agaricales</taxon>
        <taxon>Agaricineae</taxon>
        <taxon>Nidulariaceae</taxon>
        <taxon>Crucibulum</taxon>
    </lineage>
</organism>
<evidence type="ECO:0000313" key="4">
    <source>
        <dbReference type="Proteomes" id="UP000308652"/>
    </source>
</evidence>
<evidence type="ECO:0000313" key="3">
    <source>
        <dbReference type="EMBL" id="TFK31516.1"/>
    </source>
</evidence>
<dbReference type="OrthoDB" id="3020506at2759"/>
<gene>
    <name evidence="3" type="ORF">BDQ12DRAFT_694010</name>
</gene>
<feature type="transmembrane region" description="Helical" evidence="1">
    <location>
        <begin position="51"/>
        <end position="75"/>
    </location>
</feature>
<sequence>MLDDKVATLNGVYARNSSSLGALLLLLLEVVATSGDEYQYIWRRPRTAVNYLYLFSRYFGIISQTINCSMIFGPLSRRPVRPDLCNAWMHFEMISAQLLLTTLEGILMWRVYALYQQSWRVGTFLTSVFILDIILAAILGRRTLPMLQFDELCTGYGAPRDVLYFGASVLATQSMIWVMTFLKRNIACGGAPVVHLMIRDGVCVFVLLCAIFSVSIPYSFLESLAAHIVFFWPISLMSIATCRVILNMQRLKVPSASLSDIEFTSHIGISISNISSYTL</sequence>
<accession>A0A5C3LHX8</accession>
<reference evidence="3 4" key="1">
    <citation type="journal article" date="2019" name="Nat. Ecol. Evol.">
        <title>Megaphylogeny resolves global patterns of mushroom evolution.</title>
        <authorList>
            <person name="Varga T."/>
            <person name="Krizsan K."/>
            <person name="Foldi C."/>
            <person name="Dima B."/>
            <person name="Sanchez-Garcia M."/>
            <person name="Sanchez-Ramirez S."/>
            <person name="Szollosi G.J."/>
            <person name="Szarkandi J.G."/>
            <person name="Papp V."/>
            <person name="Albert L."/>
            <person name="Andreopoulos W."/>
            <person name="Angelini C."/>
            <person name="Antonin V."/>
            <person name="Barry K.W."/>
            <person name="Bougher N.L."/>
            <person name="Buchanan P."/>
            <person name="Buyck B."/>
            <person name="Bense V."/>
            <person name="Catcheside P."/>
            <person name="Chovatia M."/>
            <person name="Cooper J."/>
            <person name="Damon W."/>
            <person name="Desjardin D."/>
            <person name="Finy P."/>
            <person name="Geml J."/>
            <person name="Haridas S."/>
            <person name="Hughes K."/>
            <person name="Justo A."/>
            <person name="Karasinski D."/>
            <person name="Kautmanova I."/>
            <person name="Kiss B."/>
            <person name="Kocsube S."/>
            <person name="Kotiranta H."/>
            <person name="LaButti K.M."/>
            <person name="Lechner B.E."/>
            <person name="Liimatainen K."/>
            <person name="Lipzen A."/>
            <person name="Lukacs Z."/>
            <person name="Mihaltcheva S."/>
            <person name="Morgado L.N."/>
            <person name="Niskanen T."/>
            <person name="Noordeloos M.E."/>
            <person name="Ohm R.A."/>
            <person name="Ortiz-Santana B."/>
            <person name="Ovrebo C."/>
            <person name="Racz N."/>
            <person name="Riley R."/>
            <person name="Savchenko A."/>
            <person name="Shiryaev A."/>
            <person name="Soop K."/>
            <person name="Spirin V."/>
            <person name="Szebenyi C."/>
            <person name="Tomsovsky M."/>
            <person name="Tulloss R.E."/>
            <person name="Uehling J."/>
            <person name="Grigoriev I.V."/>
            <person name="Vagvolgyi C."/>
            <person name="Papp T."/>
            <person name="Martin F.M."/>
            <person name="Miettinen O."/>
            <person name="Hibbett D.S."/>
            <person name="Nagy L.G."/>
        </authorList>
    </citation>
    <scope>NUCLEOTIDE SEQUENCE [LARGE SCALE GENOMIC DNA]</scope>
    <source>
        <strain evidence="3 4">CBS 166.37</strain>
    </source>
</reference>
<feature type="transmembrane region" description="Helical" evidence="1">
    <location>
        <begin position="162"/>
        <end position="182"/>
    </location>
</feature>